<dbReference type="Pfam" id="PF00754">
    <property type="entry name" value="F5_F8_type_C"/>
    <property type="match status" value="1"/>
</dbReference>
<dbReference type="AlphaFoldDB" id="A0A0G0EUL4"/>
<dbReference type="Proteomes" id="UP000034492">
    <property type="component" value="Unassembled WGS sequence"/>
</dbReference>
<feature type="transmembrane region" description="Helical" evidence="1">
    <location>
        <begin position="329"/>
        <end position="348"/>
    </location>
</feature>
<feature type="transmembrane region" description="Helical" evidence="1">
    <location>
        <begin position="363"/>
        <end position="382"/>
    </location>
</feature>
<reference evidence="3 4" key="1">
    <citation type="journal article" date="2015" name="Nature">
        <title>rRNA introns, odd ribosomes, and small enigmatic genomes across a large radiation of phyla.</title>
        <authorList>
            <person name="Brown C.T."/>
            <person name="Hug L.A."/>
            <person name="Thomas B.C."/>
            <person name="Sharon I."/>
            <person name="Castelle C.J."/>
            <person name="Singh A."/>
            <person name="Wilkins M.J."/>
            <person name="Williams K.H."/>
            <person name="Banfield J.F."/>
        </authorList>
    </citation>
    <scope>NUCLEOTIDE SEQUENCE [LARGE SCALE GENOMIC DNA]</scope>
</reference>
<dbReference type="EMBL" id="LBSA01000002">
    <property type="protein sequence ID" value="KKQ10583.1"/>
    <property type="molecule type" value="Genomic_DNA"/>
</dbReference>
<feature type="transmembrane region" description="Helical" evidence="1">
    <location>
        <begin position="143"/>
        <end position="160"/>
    </location>
</feature>
<dbReference type="InterPro" id="IPR008979">
    <property type="entry name" value="Galactose-bd-like_sf"/>
</dbReference>
<organism evidence="3 4">
    <name type="scientific">Candidatus Daviesbacteria bacterium GW2011_GWB1_36_5</name>
    <dbReference type="NCBI Taxonomy" id="1618426"/>
    <lineage>
        <taxon>Bacteria</taxon>
        <taxon>Candidatus Daviesiibacteriota</taxon>
    </lineage>
</organism>
<feature type="transmembrane region" description="Helical" evidence="1">
    <location>
        <begin position="206"/>
        <end position="226"/>
    </location>
</feature>
<keyword evidence="1" id="KW-0472">Membrane</keyword>
<evidence type="ECO:0000256" key="1">
    <source>
        <dbReference type="SAM" id="Phobius"/>
    </source>
</evidence>
<feature type="transmembrane region" description="Helical" evidence="1">
    <location>
        <begin position="7"/>
        <end position="26"/>
    </location>
</feature>
<protein>
    <recommendedName>
        <fullName evidence="2">F5/8 type C domain-containing protein</fullName>
    </recommendedName>
</protein>
<feature type="domain" description="F5/8 type C" evidence="2">
    <location>
        <begin position="541"/>
        <end position="692"/>
    </location>
</feature>
<comment type="caution">
    <text evidence="3">The sequence shown here is derived from an EMBL/GenBank/DDBJ whole genome shotgun (WGS) entry which is preliminary data.</text>
</comment>
<feature type="transmembrane region" description="Helical" evidence="1">
    <location>
        <begin position="246"/>
        <end position="263"/>
    </location>
</feature>
<dbReference type="InterPro" id="IPR000421">
    <property type="entry name" value="FA58C"/>
</dbReference>
<dbReference type="PROSITE" id="PS50022">
    <property type="entry name" value="FA58C_3"/>
    <property type="match status" value="1"/>
</dbReference>
<feature type="transmembrane region" description="Helical" evidence="1">
    <location>
        <begin position="300"/>
        <end position="317"/>
    </location>
</feature>
<proteinExistence type="predicted"/>
<keyword evidence="1" id="KW-0812">Transmembrane</keyword>
<evidence type="ECO:0000313" key="4">
    <source>
        <dbReference type="Proteomes" id="UP000034492"/>
    </source>
</evidence>
<feature type="transmembrane region" description="Helical" evidence="1">
    <location>
        <begin position="387"/>
        <end position="404"/>
    </location>
</feature>
<evidence type="ECO:0000259" key="2">
    <source>
        <dbReference type="PROSITE" id="PS50022"/>
    </source>
</evidence>
<dbReference type="SUPFAM" id="SSF49785">
    <property type="entry name" value="Galactose-binding domain-like"/>
    <property type="match status" value="1"/>
</dbReference>
<accession>A0A0G0EUL4</accession>
<feature type="transmembrane region" description="Helical" evidence="1">
    <location>
        <begin position="117"/>
        <end position="137"/>
    </location>
</feature>
<feature type="transmembrane region" description="Helical" evidence="1">
    <location>
        <begin position="83"/>
        <end position="105"/>
    </location>
</feature>
<name>A0A0G0EUL4_9BACT</name>
<gene>
    <name evidence="3" type="ORF">US19_C0002G0002</name>
</gene>
<feature type="transmembrane region" description="Helical" evidence="1">
    <location>
        <begin position="167"/>
        <end position="194"/>
    </location>
</feature>
<keyword evidence="1" id="KW-1133">Transmembrane helix</keyword>
<sequence length="692" mass="80543">MNLMWPKYKWIVLIVFLVAVSYLPMIDSFFQQDEWLAFGRHIVVEREGWGSVLYNTFFVPGGHFNPLNFISIHILFELFHLNFVPYALMSLFLHLLVVVEVYFLVKLITDNDFLSSLSALFFGIFASHFQASTWVVADISTHGATIFALLSIVFFYKYLLSKAGKIYYLSILFLIISILFKELAIGLFILYLLILYFDRNNHPDRLLKITILLSVLMLYFLSRFFLMSGTGFYGEEMSLSKKPSRIVYNVLTLPYKSIVQGILPSDELVKFSYKVANFIPIEIAGVKETPEYNIFVEKKILEVVNLIFFLIMFFLVIKLVSKVDLHIRIYLMLYLLFVISSSFLFAFAPEKDGIINIVDSRNLYFINTLTVIVFSIFIWKLFRRNPLVLVLLVIAIVVLNIFWLEQKLLGLRSDSKLKRDILDNIKRTVPNLSDKNIFYTESDRTFYGLPENQKILPFQSGLGQTLLVWYSKDKSIPSNFFRDKFLWDITSEGYKEQDGFGFGYFRSFNNMAEVVKKENIDVKSINAFRFDSDILVLKDISEQIKGGILSYLEVKKEVVLSSKKILPSENIDLALFMIDSNIKTDWHSQQFYNDKQKILIELDNLSKINHVSIDSNSSKDQNQTGIRILVSKDNKIWEEVYFSKTLNWDQNGVANVYFSPVEAKFITLEQTGNHKYAQWVINEIKFFEVYAD</sequence>
<evidence type="ECO:0000313" key="3">
    <source>
        <dbReference type="EMBL" id="KKQ10583.1"/>
    </source>
</evidence>
<dbReference type="Gene3D" id="2.60.120.260">
    <property type="entry name" value="Galactose-binding domain-like"/>
    <property type="match status" value="1"/>
</dbReference>